<dbReference type="Proteomes" id="UP000015105">
    <property type="component" value="Chromosome 7D"/>
</dbReference>
<keyword evidence="2" id="KW-1185">Reference proteome</keyword>
<reference evidence="1" key="5">
    <citation type="journal article" date="2021" name="G3 (Bethesda)">
        <title>Aegilops tauschii genome assembly Aet v5.0 features greater sequence contiguity and improved annotation.</title>
        <authorList>
            <person name="Wang L."/>
            <person name="Zhu T."/>
            <person name="Rodriguez J.C."/>
            <person name="Deal K.R."/>
            <person name="Dubcovsky J."/>
            <person name="McGuire P.E."/>
            <person name="Lux T."/>
            <person name="Spannagl M."/>
            <person name="Mayer K.F.X."/>
            <person name="Baldrich P."/>
            <person name="Meyers B.C."/>
            <person name="Huo N."/>
            <person name="Gu Y.Q."/>
            <person name="Zhou H."/>
            <person name="Devos K.M."/>
            <person name="Bennetzen J.L."/>
            <person name="Unver T."/>
            <person name="Budak H."/>
            <person name="Gulick P.J."/>
            <person name="Galiba G."/>
            <person name="Kalapos B."/>
            <person name="Nelson D.R."/>
            <person name="Li P."/>
            <person name="You F.M."/>
            <person name="Luo M.C."/>
            <person name="Dvorak J."/>
        </authorList>
    </citation>
    <scope>NUCLEOTIDE SEQUENCE [LARGE SCALE GENOMIC DNA]</scope>
    <source>
        <strain evidence="1">cv. AL8/78</strain>
    </source>
</reference>
<proteinExistence type="predicted"/>
<reference evidence="1" key="3">
    <citation type="journal article" date="2017" name="Nature">
        <title>Genome sequence of the progenitor of the wheat D genome Aegilops tauschii.</title>
        <authorList>
            <person name="Luo M.C."/>
            <person name="Gu Y.Q."/>
            <person name="Puiu D."/>
            <person name="Wang H."/>
            <person name="Twardziok S.O."/>
            <person name="Deal K.R."/>
            <person name="Huo N."/>
            <person name="Zhu T."/>
            <person name="Wang L."/>
            <person name="Wang Y."/>
            <person name="McGuire P.E."/>
            <person name="Liu S."/>
            <person name="Long H."/>
            <person name="Ramasamy R.K."/>
            <person name="Rodriguez J.C."/>
            <person name="Van S.L."/>
            <person name="Yuan L."/>
            <person name="Wang Z."/>
            <person name="Xia Z."/>
            <person name="Xiao L."/>
            <person name="Anderson O.D."/>
            <person name="Ouyang S."/>
            <person name="Liang Y."/>
            <person name="Zimin A.V."/>
            <person name="Pertea G."/>
            <person name="Qi P."/>
            <person name="Bennetzen J.L."/>
            <person name="Dai X."/>
            <person name="Dawson M.W."/>
            <person name="Muller H.G."/>
            <person name="Kugler K."/>
            <person name="Rivarola-Duarte L."/>
            <person name="Spannagl M."/>
            <person name="Mayer K.F.X."/>
            <person name="Lu F.H."/>
            <person name="Bevan M.W."/>
            <person name="Leroy P."/>
            <person name="Li P."/>
            <person name="You F.M."/>
            <person name="Sun Q."/>
            <person name="Liu Z."/>
            <person name="Lyons E."/>
            <person name="Wicker T."/>
            <person name="Salzberg S.L."/>
            <person name="Devos K.M."/>
            <person name="Dvorak J."/>
        </authorList>
    </citation>
    <scope>NUCLEOTIDE SEQUENCE [LARGE SCALE GENOMIC DNA]</scope>
    <source>
        <strain evidence="1">cv. AL8/78</strain>
    </source>
</reference>
<dbReference type="EnsemblPlants" id="AET7Gv20352900.10">
    <property type="protein sequence ID" value="AET7Gv20352900.10"/>
    <property type="gene ID" value="AET7Gv20352900"/>
</dbReference>
<dbReference type="AlphaFoldDB" id="A0A453QW21"/>
<reference evidence="2" key="2">
    <citation type="journal article" date="2017" name="Nat. Plants">
        <title>The Aegilops tauschii genome reveals multiple impacts of transposons.</title>
        <authorList>
            <person name="Zhao G."/>
            <person name="Zou C."/>
            <person name="Li K."/>
            <person name="Wang K."/>
            <person name="Li T."/>
            <person name="Gao L."/>
            <person name="Zhang X."/>
            <person name="Wang H."/>
            <person name="Yang Z."/>
            <person name="Liu X."/>
            <person name="Jiang W."/>
            <person name="Mao L."/>
            <person name="Kong X."/>
            <person name="Jiao Y."/>
            <person name="Jia J."/>
        </authorList>
    </citation>
    <scope>NUCLEOTIDE SEQUENCE [LARGE SCALE GENOMIC DNA]</scope>
    <source>
        <strain evidence="2">cv. AL8/78</strain>
    </source>
</reference>
<protein>
    <submittedName>
        <fullName evidence="1">Uncharacterized protein</fullName>
    </submittedName>
</protein>
<dbReference type="Gramene" id="AET7Gv20352900.10">
    <property type="protein sequence ID" value="AET7Gv20352900.10"/>
    <property type="gene ID" value="AET7Gv20352900"/>
</dbReference>
<organism evidence="1 2">
    <name type="scientific">Aegilops tauschii subsp. strangulata</name>
    <name type="common">Goatgrass</name>
    <dbReference type="NCBI Taxonomy" id="200361"/>
    <lineage>
        <taxon>Eukaryota</taxon>
        <taxon>Viridiplantae</taxon>
        <taxon>Streptophyta</taxon>
        <taxon>Embryophyta</taxon>
        <taxon>Tracheophyta</taxon>
        <taxon>Spermatophyta</taxon>
        <taxon>Magnoliopsida</taxon>
        <taxon>Liliopsida</taxon>
        <taxon>Poales</taxon>
        <taxon>Poaceae</taxon>
        <taxon>BOP clade</taxon>
        <taxon>Pooideae</taxon>
        <taxon>Triticodae</taxon>
        <taxon>Triticeae</taxon>
        <taxon>Triticinae</taxon>
        <taxon>Aegilops</taxon>
    </lineage>
</organism>
<reference evidence="2" key="1">
    <citation type="journal article" date="2014" name="Science">
        <title>Ancient hybridizations among the ancestral genomes of bread wheat.</title>
        <authorList>
            <consortium name="International Wheat Genome Sequencing Consortium,"/>
            <person name="Marcussen T."/>
            <person name="Sandve S.R."/>
            <person name="Heier L."/>
            <person name="Spannagl M."/>
            <person name="Pfeifer M."/>
            <person name="Jakobsen K.S."/>
            <person name="Wulff B.B."/>
            <person name="Steuernagel B."/>
            <person name="Mayer K.F."/>
            <person name="Olsen O.A."/>
        </authorList>
    </citation>
    <scope>NUCLEOTIDE SEQUENCE [LARGE SCALE GENOMIC DNA]</scope>
    <source>
        <strain evidence="2">cv. AL8/78</strain>
    </source>
</reference>
<reference evidence="1" key="4">
    <citation type="submission" date="2019-03" db="UniProtKB">
        <authorList>
            <consortium name="EnsemblPlants"/>
        </authorList>
    </citation>
    <scope>IDENTIFICATION</scope>
</reference>
<name>A0A453QW21_AEGTS</name>
<evidence type="ECO:0000313" key="2">
    <source>
        <dbReference type="Proteomes" id="UP000015105"/>
    </source>
</evidence>
<sequence length="43" mass="5000">MMPRKQKTGPIVINALKRPKSADQWFLQMDFARRGVFYGETVS</sequence>
<accession>A0A453QW21</accession>
<evidence type="ECO:0000313" key="1">
    <source>
        <dbReference type="EnsemblPlants" id="AET7Gv20352900.10"/>
    </source>
</evidence>